<reference evidence="2" key="1">
    <citation type="submission" date="2017-02" db="EMBL/GenBank/DDBJ databases">
        <title>Delving into the versatile metabolic prowess of the omnipresent phylum Bacteroidetes.</title>
        <authorList>
            <person name="Nobu M.K."/>
            <person name="Mei R."/>
            <person name="Narihiro T."/>
            <person name="Kuroda K."/>
            <person name="Liu W.-T."/>
        </authorList>
    </citation>
    <scope>NUCLEOTIDE SEQUENCE</scope>
    <source>
        <strain evidence="2">ADurb.Bin417</strain>
    </source>
</reference>
<sequence>MKIKFWFLPLLLLLAGTARADWSPSFRKSLTVEVAERELQKLQPVVSVTFPVRGELKTEAGCLLVTDESGRPVPFRLLYFDRRRNEARVIFRSRSAGRYRILYDGRTAVDSGLDLVPGDTGQVILEDYLYPDIRTSGIWLWTESPRLSGVLSHTQPEGSGTFHSAWLNPNVHYRAGDYLTQYVYLDPARPPEEIMVEVTVRNRRIAFSWGPDRMQWKELKKVRLGDLPAAGRWQPLKIDLTECGREGDITTLAFYNQGGRAWWDRTCLFQPEAVVRPGLFEERDRKVSAYFTSRVIGPLLFQNQRFFLVNLDGRSSGGATGWEWRFEEKKSSESEFWFRSEGKSGLPVRLTVTGPAGRKAMASDTWTDTVQFPTAAAQELKFLFRELSHQSLINTGETLYLNFLVTNLTPVPLPLTVTDGRESRSLWVLPGKDNSRIADFTIKTSGQPEVRDYRLLAGDLELDRRSFRVQPLGEGLTDIAAAGPYLSGSRGERLVLEVPEFRLENGTALDTGREISIGIFGDGPPGLASLLKESLARRGVRAAIHEEPGTDTEGYHLLTDSLRLLHDRPRPGYDLALLFPSLPSLRRRSPVQEWRRSMEIQIWALKGRVRRLALVSPLPAAPFAALFQPYAGAAAEAAGRHGAGFVDAHLFYTGLDDWPRFFRTAPRVYGNFPDPAGLKLLADYLAAGLF</sequence>
<feature type="signal peptide" evidence="1">
    <location>
        <begin position="1"/>
        <end position="20"/>
    </location>
</feature>
<protein>
    <submittedName>
        <fullName evidence="2">Uncharacterized protein</fullName>
    </submittedName>
</protein>
<comment type="caution">
    <text evidence="2">The sequence shown here is derived from an EMBL/GenBank/DDBJ whole genome shotgun (WGS) entry which is preliminary data.</text>
</comment>
<dbReference type="Proteomes" id="UP000485484">
    <property type="component" value="Unassembled WGS sequence"/>
</dbReference>
<organism evidence="2">
    <name type="scientific">candidate division TA06 bacterium ADurb.Bin417</name>
    <dbReference type="NCBI Taxonomy" id="1852828"/>
    <lineage>
        <taxon>Bacteria</taxon>
        <taxon>Bacteria division TA06</taxon>
    </lineage>
</organism>
<keyword evidence="1" id="KW-0732">Signal</keyword>
<gene>
    <name evidence="2" type="ORF">BWY73_00911</name>
</gene>
<name>A0A1V5MGX7_UNCT6</name>
<evidence type="ECO:0000313" key="2">
    <source>
        <dbReference type="EMBL" id="OPZ92170.1"/>
    </source>
</evidence>
<dbReference type="AlphaFoldDB" id="A0A1V5MGX7"/>
<dbReference type="EMBL" id="MWAK01000124">
    <property type="protein sequence ID" value="OPZ92170.1"/>
    <property type="molecule type" value="Genomic_DNA"/>
</dbReference>
<accession>A0A1V5MGX7</accession>
<evidence type="ECO:0000256" key="1">
    <source>
        <dbReference type="SAM" id="SignalP"/>
    </source>
</evidence>
<feature type="chain" id="PRO_5013388254" evidence="1">
    <location>
        <begin position="21"/>
        <end position="690"/>
    </location>
</feature>
<proteinExistence type="predicted"/>